<proteinExistence type="predicted"/>
<accession>A0ABN9PAM5</accession>
<dbReference type="EMBL" id="CAUYUJ010000003">
    <property type="protein sequence ID" value="CAK0788149.1"/>
    <property type="molecule type" value="Genomic_DNA"/>
</dbReference>
<protein>
    <submittedName>
        <fullName evidence="2">Uncharacterized protein</fullName>
    </submittedName>
</protein>
<evidence type="ECO:0000313" key="3">
    <source>
        <dbReference type="Proteomes" id="UP001189429"/>
    </source>
</evidence>
<evidence type="ECO:0000313" key="2">
    <source>
        <dbReference type="EMBL" id="CAK0788149.1"/>
    </source>
</evidence>
<reference evidence="2" key="1">
    <citation type="submission" date="2023-10" db="EMBL/GenBank/DDBJ databases">
        <authorList>
            <person name="Chen Y."/>
            <person name="Shah S."/>
            <person name="Dougan E. K."/>
            <person name="Thang M."/>
            <person name="Chan C."/>
        </authorList>
    </citation>
    <scope>NUCLEOTIDE SEQUENCE [LARGE SCALE GENOMIC DNA]</scope>
</reference>
<name>A0ABN9PAM5_9DINO</name>
<feature type="compositionally biased region" description="Basic and acidic residues" evidence="1">
    <location>
        <begin position="30"/>
        <end position="48"/>
    </location>
</feature>
<organism evidence="2 3">
    <name type="scientific">Prorocentrum cordatum</name>
    <dbReference type="NCBI Taxonomy" id="2364126"/>
    <lineage>
        <taxon>Eukaryota</taxon>
        <taxon>Sar</taxon>
        <taxon>Alveolata</taxon>
        <taxon>Dinophyceae</taxon>
        <taxon>Prorocentrales</taxon>
        <taxon>Prorocentraceae</taxon>
        <taxon>Prorocentrum</taxon>
    </lineage>
</organism>
<gene>
    <name evidence="2" type="ORF">PCOR1329_LOCUS105</name>
</gene>
<keyword evidence="3" id="KW-1185">Reference proteome</keyword>
<comment type="caution">
    <text evidence="2">The sequence shown here is derived from an EMBL/GenBank/DDBJ whole genome shotgun (WGS) entry which is preliminary data.</text>
</comment>
<feature type="region of interest" description="Disordered" evidence="1">
    <location>
        <begin position="20"/>
        <end position="115"/>
    </location>
</feature>
<feature type="compositionally biased region" description="Basic and acidic residues" evidence="1">
    <location>
        <begin position="95"/>
        <end position="108"/>
    </location>
</feature>
<feature type="compositionally biased region" description="Low complexity" evidence="1">
    <location>
        <begin position="85"/>
        <end position="94"/>
    </location>
</feature>
<evidence type="ECO:0000256" key="1">
    <source>
        <dbReference type="SAM" id="MobiDB-lite"/>
    </source>
</evidence>
<sequence length="115" mass="11179">MAPRAGLGGGLCAAAARLGAPTAGASAGSRGEERSTPNDLFLAREARETSGNTPRLAASARRPRSPGPLGAAARGGAPGRGGAAGAPAGAGRAAPEARRGPGGRERKPARQRPLP</sequence>
<dbReference type="Proteomes" id="UP001189429">
    <property type="component" value="Unassembled WGS sequence"/>
</dbReference>